<keyword evidence="11" id="KW-0119">Carbohydrate metabolism</keyword>
<sequence length="384" mass="39230">MSTFRTSMLVAALASAATVSAHGHVTNVVVNGVSYQGYDPTSFPYMSSPPTVAGWTASNTDNGFVEPNSFADPDIICHKTATPGGAHIQVAAGDSISIQWNTWPESHKGPMIDYLAACDGTCESVDKTSLEFFKIDGAGYDAATDTWASDVLIENGFSWLVKIPENVAPGNYVLRHETIALHSAGQENGAQNYPQCINLQITGSGTAKPSGVLGTELYKPDDAGILVNIYNGLSDYEVPGPALIDGAVSSVAQSTSAITSTGTAIVPGGDSGATSAPPSAGEEPTTAAPAPTSEPEPTVEEPTTQAPSTMITATRPSEAPTTTAVPPTTAAPTTAAPTSAPTGGVGAQTLYGQCGGINWTGATACAEGSCKSWNPYYSQCVNSA</sequence>
<evidence type="ECO:0000256" key="12">
    <source>
        <dbReference type="ARBA" id="ARBA00023326"/>
    </source>
</evidence>
<dbReference type="SMART" id="SM00236">
    <property type="entry name" value="fCBD"/>
    <property type="match status" value="1"/>
</dbReference>
<proteinExistence type="inferred from homology"/>
<accession>A0A4Q4T816</accession>
<dbReference type="Pfam" id="PF00734">
    <property type="entry name" value="CBM_1"/>
    <property type="match status" value="1"/>
</dbReference>
<feature type="region of interest" description="Disordered" evidence="16">
    <location>
        <begin position="262"/>
        <end position="342"/>
    </location>
</feature>
<keyword evidence="5 17" id="KW-0732">Signal</keyword>
<dbReference type="GO" id="GO:0046872">
    <property type="term" value="F:metal ion binding"/>
    <property type="evidence" value="ECO:0007669"/>
    <property type="project" value="UniProtKB-KW"/>
</dbReference>
<dbReference type="GO" id="GO:0005576">
    <property type="term" value="C:extracellular region"/>
    <property type="evidence" value="ECO:0007669"/>
    <property type="project" value="UniProtKB-SubCell"/>
</dbReference>
<evidence type="ECO:0000256" key="7">
    <source>
        <dbReference type="ARBA" id="ARBA00023002"/>
    </source>
</evidence>
<gene>
    <name evidence="19" type="ORF">DL764_005772</name>
</gene>
<keyword evidence="6" id="KW-0136">Cellulose degradation</keyword>
<evidence type="ECO:0000256" key="8">
    <source>
        <dbReference type="ARBA" id="ARBA00023008"/>
    </source>
</evidence>
<keyword evidence="4" id="KW-0479">Metal-binding</keyword>
<keyword evidence="9" id="KW-0503">Monooxygenase</keyword>
<reference evidence="19 20" key="1">
    <citation type="submission" date="2018-06" db="EMBL/GenBank/DDBJ databases">
        <title>Complete Genomes of Monosporascus.</title>
        <authorList>
            <person name="Robinson A.J."/>
            <person name="Natvig D.O."/>
        </authorList>
    </citation>
    <scope>NUCLEOTIDE SEQUENCE [LARGE SCALE GENOMIC DNA]</scope>
    <source>
        <strain evidence="19 20">CBS 110550</strain>
    </source>
</reference>
<evidence type="ECO:0000259" key="18">
    <source>
        <dbReference type="PROSITE" id="PS51164"/>
    </source>
</evidence>
<comment type="similarity">
    <text evidence="13">Belongs to the polysaccharide monooxygenase AA9 family.</text>
</comment>
<dbReference type="GO" id="GO:0004497">
    <property type="term" value="F:monooxygenase activity"/>
    <property type="evidence" value="ECO:0007669"/>
    <property type="project" value="UniProtKB-KW"/>
</dbReference>
<dbReference type="PANTHER" id="PTHR33353">
    <property type="entry name" value="PUTATIVE (AFU_ORTHOLOGUE AFUA_1G12560)-RELATED"/>
    <property type="match status" value="1"/>
</dbReference>
<dbReference type="PROSITE" id="PS00562">
    <property type="entry name" value="CBM1_1"/>
    <property type="match status" value="1"/>
</dbReference>
<dbReference type="Gene3D" id="2.70.50.70">
    <property type="match status" value="1"/>
</dbReference>
<dbReference type="GO" id="GO:0030245">
    <property type="term" value="P:cellulose catabolic process"/>
    <property type="evidence" value="ECO:0007669"/>
    <property type="project" value="UniProtKB-KW"/>
</dbReference>
<feature type="chain" id="PRO_5020728652" description="lytic cellulose monooxygenase (C4-dehydrogenating)" evidence="17">
    <location>
        <begin position="24"/>
        <end position="384"/>
    </location>
</feature>
<comment type="subcellular location">
    <subcellularLocation>
        <location evidence="2">Secreted</location>
    </subcellularLocation>
</comment>
<keyword evidence="3" id="KW-0964">Secreted</keyword>
<dbReference type="InterPro" id="IPR000254">
    <property type="entry name" value="CBD"/>
</dbReference>
<feature type="compositionally biased region" description="Low complexity" evidence="16">
    <location>
        <begin position="276"/>
        <end position="307"/>
    </location>
</feature>
<name>A0A4Q4T816_9PEZI</name>
<dbReference type="GO" id="GO:0030248">
    <property type="term" value="F:cellulose binding"/>
    <property type="evidence" value="ECO:0007669"/>
    <property type="project" value="InterPro"/>
</dbReference>
<dbReference type="PROSITE" id="PS51164">
    <property type="entry name" value="CBM1_2"/>
    <property type="match status" value="1"/>
</dbReference>
<evidence type="ECO:0000256" key="17">
    <source>
        <dbReference type="SAM" id="SignalP"/>
    </source>
</evidence>
<keyword evidence="7" id="KW-0560">Oxidoreductase</keyword>
<dbReference type="InterPro" id="IPR005103">
    <property type="entry name" value="AA9_LPMO"/>
</dbReference>
<comment type="caution">
    <text evidence="19">The sequence shown here is derived from an EMBL/GenBank/DDBJ whole genome shotgun (WGS) entry which is preliminary data.</text>
</comment>
<evidence type="ECO:0000256" key="1">
    <source>
        <dbReference type="ARBA" id="ARBA00001973"/>
    </source>
</evidence>
<comment type="catalytic activity">
    <reaction evidence="14">
        <text>[(1-&gt;4)-beta-D-glucosyl]n+m + reduced acceptor + O2 = 4-dehydro-beta-D-glucosyl-[(1-&gt;4)-beta-D-glucosyl]n-1 + [(1-&gt;4)-beta-D-glucosyl]m + acceptor + H2O.</text>
        <dbReference type="EC" id="1.14.99.56"/>
    </reaction>
</comment>
<evidence type="ECO:0000256" key="2">
    <source>
        <dbReference type="ARBA" id="ARBA00004613"/>
    </source>
</evidence>
<evidence type="ECO:0000256" key="15">
    <source>
        <dbReference type="ARBA" id="ARBA00047174"/>
    </source>
</evidence>
<evidence type="ECO:0000256" key="5">
    <source>
        <dbReference type="ARBA" id="ARBA00022729"/>
    </source>
</evidence>
<evidence type="ECO:0000313" key="19">
    <source>
        <dbReference type="EMBL" id="RYP02528.1"/>
    </source>
</evidence>
<evidence type="ECO:0000256" key="9">
    <source>
        <dbReference type="ARBA" id="ARBA00023033"/>
    </source>
</evidence>
<keyword evidence="10" id="KW-1015">Disulfide bond</keyword>
<dbReference type="STRING" id="155417.A0A4Q4T816"/>
<dbReference type="EMBL" id="QJNU01000314">
    <property type="protein sequence ID" value="RYP02528.1"/>
    <property type="molecule type" value="Genomic_DNA"/>
</dbReference>
<comment type="cofactor">
    <cofactor evidence="1">
        <name>Cu(2+)</name>
        <dbReference type="ChEBI" id="CHEBI:29036"/>
    </cofactor>
</comment>
<dbReference type="EC" id="1.14.99.56" evidence="15"/>
<evidence type="ECO:0000256" key="16">
    <source>
        <dbReference type="SAM" id="MobiDB-lite"/>
    </source>
</evidence>
<dbReference type="InterPro" id="IPR035971">
    <property type="entry name" value="CBD_sf"/>
</dbReference>
<feature type="domain" description="CBM1" evidence="18">
    <location>
        <begin position="346"/>
        <end position="381"/>
    </location>
</feature>
<evidence type="ECO:0000256" key="4">
    <source>
        <dbReference type="ARBA" id="ARBA00022723"/>
    </source>
</evidence>
<keyword evidence="20" id="KW-1185">Reference proteome</keyword>
<dbReference type="CDD" id="cd21175">
    <property type="entry name" value="LPMO_AA9"/>
    <property type="match status" value="1"/>
</dbReference>
<feature type="compositionally biased region" description="Low complexity" evidence="16">
    <location>
        <begin position="319"/>
        <end position="342"/>
    </location>
</feature>
<keyword evidence="8" id="KW-0186">Copper</keyword>
<evidence type="ECO:0000256" key="3">
    <source>
        <dbReference type="ARBA" id="ARBA00022525"/>
    </source>
</evidence>
<dbReference type="AlphaFoldDB" id="A0A4Q4T816"/>
<evidence type="ECO:0000256" key="10">
    <source>
        <dbReference type="ARBA" id="ARBA00023157"/>
    </source>
</evidence>
<evidence type="ECO:0000313" key="20">
    <source>
        <dbReference type="Proteomes" id="UP000293360"/>
    </source>
</evidence>
<protein>
    <recommendedName>
        <fullName evidence="15">lytic cellulose monooxygenase (C4-dehydrogenating)</fullName>
        <ecNumber evidence="15">1.14.99.56</ecNumber>
    </recommendedName>
</protein>
<organism evidence="19 20">
    <name type="scientific">Monosporascus ibericus</name>
    <dbReference type="NCBI Taxonomy" id="155417"/>
    <lineage>
        <taxon>Eukaryota</taxon>
        <taxon>Fungi</taxon>
        <taxon>Dikarya</taxon>
        <taxon>Ascomycota</taxon>
        <taxon>Pezizomycotina</taxon>
        <taxon>Sordariomycetes</taxon>
        <taxon>Xylariomycetidae</taxon>
        <taxon>Xylariales</taxon>
        <taxon>Xylariales incertae sedis</taxon>
        <taxon>Monosporascus</taxon>
    </lineage>
</organism>
<dbReference type="SUPFAM" id="SSF57180">
    <property type="entry name" value="Cellulose-binding domain"/>
    <property type="match status" value="1"/>
</dbReference>
<dbReference type="InterPro" id="IPR049892">
    <property type="entry name" value="AA9"/>
</dbReference>
<feature type="signal peptide" evidence="17">
    <location>
        <begin position="1"/>
        <end position="23"/>
    </location>
</feature>
<dbReference type="OrthoDB" id="4849160at2759"/>
<evidence type="ECO:0000256" key="11">
    <source>
        <dbReference type="ARBA" id="ARBA00023277"/>
    </source>
</evidence>
<evidence type="ECO:0000256" key="6">
    <source>
        <dbReference type="ARBA" id="ARBA00023001"/>
    </source>
</evidence>
<dbReference type="Pfam" id="PF03443">
    <property type="entry name" value="AA9"/>
    <property type="match status" value="1"/>
</dbReference>
<dbReference type="Proteomes" id="UP000293360">
    <property type="component" value="Unassembled WGS sequence"/>
</dbReference>
<evidence type="ECO:0000256" key="14">
    <source>
        <dbReference type="ARBA" id="ARBA00045077"/>
    </source>
</evidence>
<evidence type="ECO:0000256" key="13">
    <source>
        <dbReference type="ARBA" id="ARBA00044502"/>
    </source>
</evidence>
<dbReference type="PANTHER" id="PTHR33353:SF36">
    <property type="entry name" value="ENDO-BETA-1,4-GLUCANASE D"/>
    <property type="match status" value="1"/>
</dbReference>
<keyword evidence="12" id="KW-0624">Polysaccharide degradation</keyword>